<feature type="coiled-coil region" evidence="1">
    <location>
        <begin position="10"/>
        <end position="123"/>
    </location>
</feature>
<name>F2JNA2_CELLD</name>
<dbReference type="KEGG" id="cle:Clole_1833"/>
<reference evidence="2 3" key="1">
    <citation type="journal article" date="2011" name="J. Bacteriol.">
        <title>Complete genome sequence of the cellulose-degrading bacterium Cellulosilyticum lentocellum.</title>
        <authorList>
            <consortium name="US DOE Joint Genome Institute"/>
            <person name="Miller D.A."/>
            <person name="Suen G."/>
            <person name="Bruce D."/>
            <person name="Copeland A."/>
            <person name="Cheng J.F."/>
            <person name="Detter C."/>
            <person name="Goodwin L.A."/>
            <person name="Han C.S."/>
            <person name="Hauser L.J."/>
            <person name="Land M.L."/>
            <person name="Lapidus A."/>
            <person name="Lucas S."/>
            <person name="Meincke L."/>
            <person name="Pitluck S."/>
            <person name="Tapia R."/>
            <person name="Teshima H."/>
            <person name="Woyke T."/>
            <person name="Fox B.G."/>
            <person name="Angert E.R."/>
            <person name="Currie C.R."/>
        </authorList>
    </citation>
    <scope>NUCLEOTIDE SEQUENCE [LARGE SCALE GENOMIC DNA]</scope>
    <source>
        <strain evidence="3">ATCC 49066 / DSM 5427 / NCIMB 11756 / RHM5</strain>
    </source>
</reference>
<dbReference type="RefSeq" id="WP_013656853.1">
    <property type="nucleotide sequence ID" value="NC_015275.1"/>
</dbReference>
<sequence>MKIKTIVTGCNRKQARSIALEQEARAKREETKNKIANKLLNDTKEQLIAKSKDLIVVVDKSIELAKEIADLTQTNESLDKENASLKNKLKLRELTISCREEEIDKLKLNINTLQQALKEADKDIALASRPLWKKVLGKC</sequence>
<keyword evidence="1" id="KW-0175">Coiled coil</keyword>
<protein>
    <submittedName>
        <fullName evidence="2">Uncharacterized protein</fullName>
    </submittedName>
</protein>
<dbReference type="AlphaFoldDB" id="F2JNA2"/>
<evidence type="ECO:0000313" key="2">
    <source>
        <dbReference type="EMBL" id="ADZ83556.1"/>
    </source>
</evidence>
<dbReference type="STRING" id="642492.Clole_1833"/>
<evidence type="ECO:0000256" key="1">
    <source>
        <dbReference type="SAM" id="Coils"/>
    </source>
</evidence>
<accession>F2JNA2</accession>
<dbReference type="Proteomes" id="UP000008467">
    <property type="component" value="Chromosome"/>
</dbReference>
<gene>
    <name evidence="2" type="ordered locus">Clole_1833</name>
</gene>
<dbReference type="HOGENOM" id="CLU_1841537_0_0_9"/>
<proteinExistence type="predicted"/>
<dbReference type="EMBL" id="CP002582">
    <property type="protein sequence ID" value="ADZ83556.1"/>
    <property type="molecule type" value="Genomic_DNA"/>
</dbReference>
<organism evidence="2 3">
    <name type="scientific">Cellulosilyticum lentocellum (strain ATCC 49066 / DSM 5427 / NCIMB 11756 / RHM5)</name>
    <name type="common">Clostridium lentocellum</name>
    <dbReference type="NCBI Taxonomy" id="642492"/>
    <lineage>
        <taxon>Bacteria</taxon>
        <taxon>Bacillati</taxon>
        <taxon>Bacillota</taxon>
        <taxon>Clostridia</taxon>
        <taxon>Lachnospirales</taxon>
        <taxon>Cellulosilyticaceae</taxon>
        <taxon>Cellulosilyticum</taxon>
    </lineage>
</organism>
<keyword evidence="3" id="KW-1185">Reference proteome</keyword>
<evidence type="ECO:0000313" key="3">
    <source>
        <dbReference type="Proteomes" id="UP000008467"/>
    </source>
</evidence>